<organism evidence="1 2">
    <name type="scientific">Paenibacillus macquariensis</name>
    <dbReference type="NCBI Taxonomy" id="948756"/>
    <lineage>
        <taxon>Bacteria</taxon>
        <taxon>Bacillati</taxon>
        <taxon>Bacillota</taxon>
        <taxon>Bacilli</taxon>
        <taxon>Bacillales</taxon>
        <taxon>Paenibacillaceae</taxon>
        <taxon>Paenibacillus</taxon>
    </lineage>
</organism>
<keyword evidence="2" id="KW-1185">Reference proteome</keyword>
<evidence type="ECO:0000313" key="1">
    <source>
        <dbReference type="EMBL" id="SIQ85327.1"/>
    </source>
</evidence>
<accession>A0ABY1JVS6</accession>
<sequence>MDVKISWEPQPPARMLSFYSAYLKWRSDAGMDNEIADHLPAMFQKAGIEEISITPHHEVSDRTMPNFHTRIGIWADTASSRGVQKERDG</sequence>
<reference evidence="1 2" key="1">
    <citation type="submission" date="2017-01" db="EMBL/GenBank/DDBJ databases">
        <authorList>
            <person name="Varghese N."/>
            <person name="Submissions S."/>
        </authorList>
    </citation>
    <scope>NUCLEOTIDE SEQUENCE [LARGE SCALE GENOMIC DNA]</scope>
    <source>
        <strain evidence="1 2">ATCC 23464</strain>
    </source>
</reference>
<gene>
    <name evidence="1" type="ORF">SAMN05421578_104349</name>
</gene>
<name>A0ABY1JVS6_9BACL</name>
<dbReference type="Proteomes" id="UP000186666">
    <property type="component" value="Unassembled WGS sequence"/>
</dbReference>
<protein>
    <submittedName>
        <fullName evidence="1">Uncharacterized protein</fullName>
    </submittedName>
</protein>
<evidence type="ECO:0000313" key="2">
    <source>
        <dbReference type="Proteomes" id="UP000186666"/>
    </source>
</evidence>
<proteinExistence type="predicted"/>
<comment type="caution">
    <text evidence="1">The sequence shown here is derived from an EMBL/GenBank/DDBJ whole genome shotgun (WGS) entry which is preliminary data.</text>
</comment>
<dbReference type="EMBL" id="FTNK01000004">
    <property type="protein sequence ID" value="SIQ85327.1"/>
    <property type="molecule type" value="Genomic_DNA"/>
</dbReference>